<comment type="caution">
    <text evidence="18">The sequence shown here is derived from an EMBL/GenBank/DDBJ whole genome shotgun (WGS) entry which is preliminary data.</text>
</comment>
<dbReference type="InterPro" id="IPR036318">
    <property type="entry name" value="FAD-bd_PCMH-like_sf"/>
</dbReference>
<evidence type="ECO:0000256" key="16">
    <source>
        <dbReference type="HAMAP-Rule" id="MF_00037"/>
    </source>
</evidence>
<evidence type="ECO:0000256" key="4">
    <source>
        <dbReference type="ARBA" id="ARBA00004752"/>
    </source>
</evidence>
<keyword evidence="6 16" id="KW-0132">Cell division</keyword>
<dbReference type="GO" id="GO:0009252">
    <property type="term" value="P:peptidoglycan biosynthetic process"/>
    <property type="evidence" value="ECO:0007669"/>
    <property type="project" value="UniProtKB-UniRule"/>
</dbReference>
<dbReference type="GO" id="GO:0071949">
    <property type="term" value="F:FAD binding"/>
    <property type="evidence" value="ECO:0007669"/>
    <property type="project" value="InterPro"/>
</dbReference>
<dbReference type="GO" id="GO:0051301">
    <property type="term" value="P:cell division"/>
    <property type="evidence" value="ECO:0007669"/>
    <property type="project" value="UniProtKB-KW"/>
</dbReference>
<evidence type="ECO:0000256" key="11">
    <source>
        <dbReference type="ARBA" id="ARBA00022984"/>
    </source>
</evidence>
<dbReference type="SUPFAM" id="SSF56176">
    <property type="entry name" value="FAD-binding/transporter-associated domain-like"/>
    <property type="match status" value="1"/>
</dbReference>
<comment type="cofactor">
    <cofactor evidence="1 16">
        <name>FAD</name>
        <dbReference type="ChEBI" id="CHEBI:57692"/>
    </cofactor>
</comment>
<evidence type="ECO:0000256" key="9">
    <source>
        <dbReference type="ARBA" id="ARBA00022857"/>
    </source>
</evidence>
<dbReference type="SUPFAM" id="SSF56194">
    <property type="entry name" value="Uridine diphospho-N-Acetylenolpyruvylglucosamine reductase, MurB, C-terminal domain"/>
    <property type="match status" value="1"/>
</dbReference>
<comment type="similarity">
    <text evidence="16">Belongs to the MurB family.</text>
</comment>
<evidence type="ECO:0000256" key="3">
    <source>
        <dbReference type="ARBA" id="ARBA00004496"/>
    </source>
</evidence>
<dbReference type="AlphaFoldDB" id="A0A9D9DMY7"/>
<evidence type="ECO:0000256" key="13">
    <source>
        <dbReference type="ARBA" id="ARBA00023306"/>
    </source>
</evidence>
<dbReference type="PANTHER" id="PTHR21071">
    <property type="entry name" value="UDP-N-ACETYLENOLPYRUVOYLGLUCOSAMINE REDUCTASE"/>
    <property type="match status" value="1"/>
</dbReference>
<dbReference type="Pfam" id="PF02873">
    <property type="entry name" value="MurB_C"/>
    <property type="match status" value="1"/>
</dbReference>
<dbReference type="InterPro" id="IPR016169">
    <property type="entry name" value="FAD-bd_PCMH_sub2"/>
</dbReference>
<dbReference type="Gene3D" id="3.30.465.10">
    <property type="match status" value="1"/>
</dbReference>
<evidence type="ECO:0000256" key="7">
    <source>
        <dbReference type="ARBA" id="ARBA00022630"/>
    </source>
</evidence>
<dbReference type="GO" id="GO:0008360">
    <property type="term" value="P:regulation of cell shape"/>
    <property type="evidence" value="ECO:0007669"/>
    <property type="project" value="UniProtKB-KW"/>
</dbReference>
<dbReference type="InterPro" id="IPR011601">
    <property type="entry name" value="MurB_C"/>
</dbReference>
<feature type="active site" evidence="16">
    <location>
        <position position="157"/>
    </location>
</feature>
<keyword evidence="5 16" id="KW-0963">Cytoplasm</keyword>
<dbReference type="NCBIfam" id="NF010480">
    <property type="entry name" value="PRK13905.1"/>
    <property type="match status" value="1"/>
</dbReference>
<dbReference type="NCBIfam" id="TIGR00179">
    <property type="entry name" value="murB"/>
    <property type="match status" value="1"/>
</dbReference>
<dbReference type="InterPro" id="IPR036635">
    <property type="entry name" value="MurB_C_sf"/>
</dbReference>
<keyword evidence="14 16" id="KW-0961">Cell wall biogenesis/degradation</keyword>
<evidence type="ECO:0000256" key="8">
    <source>
        <dbReference type="ARBA" id="ARBA00022827"/>
    </source>
</evidence>
<dbReference type="GO" id="GO:0005829">
    <property type="term" value="C:cytosol"/>
    <property type="evidence" value="ECO:0007669"/>
    <property type="project" value="TreeGrafter"/>
</dbReference>
<keyword evidence="12 16" id="KW-0560">Oxidoreductase</keyword>
<evidence type="ECO:0000256" key="14">
    <source>
        <dbReference type="ARBA" id="ARBA00023316"/>
    </source>
</evidence>
<dbReference type="GO" id="GO:0071555">
    <property type="term" value="P:cell wall organization"/>
    <property type="evidence" value="ECO:0007669"/>
    <property type="project" value="UniProtKB-KW"/>
</dbReference>
<dbReference type="InterPro" id="IPR016166">
    <property type="entry name" value="FAD-bd_PCMH"/>
</dbReference>
<reference evidence="18" key="1">
    <citation type="submission" date="2020-10" db="EMBL/GenBank/DDBJ databases">
        <authorList>
            <person name="Gilroy R."/>
        </authorList>
    </citation>
    <scope>NUCLEOTIDE SEQUENCE</scope>
    <source>
        <strain evidence="18">10192</strain>
    </source>
</reference>
<dbReference type="Pfam" id="PF01565">
    <property type="entry name" value="FAD_binding_4"/>
    <property type="match status" value="1"/>
</dbReference>
<dbReference type="Gene3D" id="3.90.78.10">
    <property type="entry name" value="UDP-N-acetylenolpyruvoylglucosamine reductase, C-terminal domain"/>
    <property type="match status" value="1"/>
</dbReference>
<feature type="domain" description="FAD-binding PCMH-type" evidence="17">
    <location>
        <begin position="17"/>
        <end position="178"/>
    </location>
</feature>
<proteinExistence type="inferred from homology"/>
<evidence type="ECO:0000256" key="5">
    <source>
        <dbReference type="ARBA" id="ARBA00022490"/>
    </source>
</evidence>
<comment type="catalytic activity">
    <reaction evidence="15 16">
        <text>UDP-N-acetyl-alpha-D-muramate + NADP(+) = UDP-N-acetyl-3-O-(1-carboxyvinyl)-alpha-D-glucosamine + NADPH + H(+)</text>
        <dbReference type="Rhea" id="RHEA:12248"/>
        <dbReference type="ChEBI" id="CHEBI:15378"/>
        <dbReference type="ChEBI" id="CHEBI:57783"/>
        <dbReference type="ChEBI" id="CHEBI:58349"/>
        <dbReference type="ChEBI" id="CHEBI:68483"/>
        <dbReference type="ChEBI" id="CHEBI:70757"/>
        <dbReference type="EC" id="1.3.1.98"/>
    </reaction>
</comment>
<keyword evidence="10 16" id="KW-0133">Cell shape</keyword>
<evidence type="ECO:0000259" key="17">
    <source>
        <dbReference type="PROSITE" id="PS51387"/>
    </source>
</evidence>
<evidence type="ECO:0000256" key="1">
    <source>
        <dbReference type="ARBA" id="ARBA00001974"/>
    </source>
</evidence>
<evidence type="ECO:0000313" key="18">
    <source>
        <dbReference type="EMBL" id="MBO8430832.1"/>
    </source>
</evidence>
<comment type="function">
    <text evidence="2 16">Cell wall formation.</text>
</comment>
<evidence type="ECO:0000256" key="2">
    <source>
        <dbReference type="ARBA" id="ARBA00003921"/>
    </source>
</evidence>
<dbReference type="EC" id="1.3.1.98" evidence="16"/>
<dbReference type="HAMAP" id="MF_00037">
    <property type="entry name" value="MurB"/>
    <property type="match status" value="1"/>
</dbReference>
<feature type="active site" description="Proton donor" evidence="16">
    <location>
        <position position="208"/>
    </location>
</feature>
<evidence type="ECO:0000256" key="12">
    <source>
        <dbReference type="ARBA" id="ARBA00023002"/>
    </source>
</evidence>
<comment type="subcellular location">
    <subcellularLocation>
        <location evidence="3 16">Cytoplasm</location>
    </subcellularLocation>
</comment>
<evidence type="ECO:0000313" key="19">
    <source>
        <dbReference type="Proteomes" id="UP000823632"/>
    </source>
</evidence>
<dbReference type="InterPro" id="IPR006094">
    <property type="entry name" value="Oxid_FAD_bind_N"/>
</dbReference>
<dbReference type="InterPro" id="IPR003170">
    <property type="entry name" value="MurB"/>
</dbReference>
<evidence type="ECO:0000256" key="15">
    <source>
        <dbReference type="ARBA" id="ARBA00048914"/>
    </source>
</evidence>
<name>A0A9D9DMY7_9BACT</name>
<evidence type="ECO:0000256" key="10">
    <source>
        <dbReference type="ARBA" id="ARBA00022960"/>
    </source>
</evidence>
<protein>
    <recommendedName>
        <fullName evidence="16">UDP-N-acetylenolpyruvoylglucosamine reductase</fullName>
        <ecNumber evidence="16">1.3.1.98</ecNumber>
    </recommendedName>
    <alternativeName>
        <fullName evidence="16">UDP-N-acetylmuramate dehydrogenase</fullName>
    </alternativeName>
</protein>
<feature type="active site" evidence="16">
    <location>
        <position position="278"/>
    </location>
</feature>
<sequence length="300" mass="32835">MLIEENYDIKRLTSFKCGGKIKRVYFPENLNEFTEILSRNPDIKVFGNLSNTLVSTDGYDGEIVITTKMNKFTVDGTTVTAECGLKGPKLAQAAADAGLSGLEFMVAFPGSIGGEVFMNAGAHGQSVADSLVEAKCYDKDQQKIVTLSKSGLGFSYRTSICQTFDLVVLSATFELEKARKQDIEARMNENLAFRKNKQPSLALPNCGSVFRNPEGDSAGRLLDAAGVKGLVVGGAGIWENHANFIINGPNGTSEDILKIMYVMYNEVKEQFGIELQPEVRYLGGKNETEVKICRKLKMIK</sequence>
<gene>
    <name evidence="16 18" type="primary">murB</name>
    <name evidence="18" type="ORF">IAC76_05545</name>
</gene>
<accession>A0A9D9DMY7</accession>
<keyword evidence="13 16" id="KW-0131">Cell cycle</keyword>
<keyword evidence="9 16" id="KW-0521">NADP</keyword>
<dbReference type="PROSITE" id="PS51387">
    <property type="entry name" value="FAD_PCMH"/>
    <property type="match status" value="1"/>
</dbReference>
<organism evidence="18 19">
    <name type="scientific">Candidatus Scatousia excrementipullorum</name>
    <dbReference type="NCBI Taxonomy" id="2840936"/>
    <lineage>
        <taxon>Bacteria</taxon>
        <taxon>Candidatus Scatousia</taxon>
    </lineage>
</organism>
<dbReference type="Proteomes" id="UP000823632">
    <property type="component" value="Unassembled WGS sequence"/>
</dbReference>
<reference evidence="18" key="2">
    <citation type="journal article" date="2021" name="PeerJ">
        <title>Extensive microbial diversity within the chicken gut microbiome revealed by metagenomics and culture.</title>
        <authorList>
            <person name="Gilroy R."/>
            <person name="Ravi A."/>
            <person name="Getino M."/>
            <person name="Pursley I."/>
            <person name="Horton D.L."/>
            <person name="Alikhan N.F."/>
            <person name="Baker D."/>
            <person name="Gharbi K."/>
            <person name="Hall N."/>
            <person name="Watson M."/>
            <person name="Adriaenssens E.M."/>
            <person name="Foster-Nyarko E."/>
            <person name="Jarju S."/>
            <person name="Secka A."/>
            <person name="Antonio M."/>
            <person name="Oren A."/>
            <person name="Chaudhuri R.R."/>
            <person name="La Ragione R."/>
            <person name="Hildebrand F."/>
            <person name="Pallen M.J."/>
        </authorList>
    </citation>
    <scope>NUCLEOTIDE SEQUENCE</scope>
    <source>
        <strain evidence="18">10192</strain>
    </source>
</reference>
<keyword evidence="11 16" id="KW-0573">Peptidoglycan synthesis</keyword>
<evidence type="ECO:0000256" key="6">
    <source>
        <dbReference type="ARBA" id="ARBA00022618"/>
    </source>
</evidence>
<keyword evidence="7 16" id="KW-0285">Flavoprotein</keyword>
<comment type="pathway">
    <text evidence="4 16">Cell wall biogenesis; peptidoglycan biosynthesis.</text>
</comment>
<dbReference type="GO" id="GO:0008762">
    <property type="term" value="F:UDP-N-acetylmuramate dehydrogenase activity"/>
    <property type="evidence" value="ECO:0007669"/>
    <property type="project" value="UniProtKB-UniRule"/>
</dbReference>
<dbReference type="PANTHER" id="PTHR21071:SF4">
    <property type="entry name" value="UDP-N-ACETYLENOLPYRUVOYLGLUCOSAMINE REDUCTASE"/>
    <property type="match status" value="1"/>
</dbReference>
<dbReference type="EMBL" id="JADIND010000114">
    <property type="protein sequence ID" value="MBO8430832.1"/>
    <property type="molecule type" value="Genomic_DNA"/>
</dbReference>
<dbReference type="Gene3D" id="3.30.43.10">
    <property type="entry name" value="Uridine Diphospho-n-acetylenolpyruvylglucosamine Reductase, domain 2"/>
    <property type="match status" value="1"/>
</dbReference>
<keyword evidence="8 16" id="KW-0274">FAD</keyword>
<dbReference type="InterPro" id="IPR016167">
    <property type="entry name" value="FAD-bd_PCMH_sub1"/>
</dbReference>